<evidence type="ECO:0000256" key="1">
    <source>
        <dbReference type="ARBA" id="ARBA00001541"/>
    </source>
</evidence>
<dbReference type="EMBL" id="QFXC01000007">
    <property type="protein sequence ID" value="RDH84716.1"/>
    <property type="molecule type" value="Genomic_DNA"/>
</dbReference>
<feature type="binding site" evidence="6">
    <location>
        <position position="77"/>
    </location>
    <ligand>
        <name>S-adenosyl-L-methionine</name>
        <dbReference type="ChEBI" id="CHEBI:59789"/>
    </ligand>
</feature>
<dbReference type="Gene3D" id="1.10.155.10">
    <property type="entry name" value="Chemotaxis receptor methyltransferase CheR, N-terminal domain"/>
    <property type="match status" value="1"/>
</dbReference>
<dbReference type="InterPro" id="IPR026024">
    <property type="entry name" value="Chemotaxis_MeTrfase_CheR"/>
</dbReference>
<dbReference type="AlphaFoldDB" id="A0A370DKN9"/>
<keyword evidence="9" id="KW-1185">Reference proteome</keyword>
<dbReference type="GO" id="GO:0032259">
    <property type="term" value="P:methylation"/>
    <property type="evidence" value="ECO:0007669"/>
    <property type="project" value="UniProtKB-KW"/>
</dbReference>
<comment type="catalytic activity">
    <reaction evidence="1 5">
        <text>L-glutamyl-[protein] + S-adenosyl-L-methionine = [protein]-L-glutamate 5-O-methyl ester + S-adenosyl-L-homocysteine</text>
        <dbReference type="Rhea" id="RHEA:24452"/>
        <dbReference type="Rhea" id="RHEA-COMP:10208"/>
        <dbReference type="Rhea" id="RHEA-COMP:10311"/>
        <dbReference type="ChEBI" id="CHEBI:29973"/>
        <dbReference type="ChEBI" id="CHEBI:57856"/>
        <dbReference type="ChEBI" id="CHEBI:59789"/>
        <dbReference type="ChEBI" id="CHEBI:82795"/>
        <dbReference type="EC" id="2.1.1.80"/>
    </reaction>
</comment>
<dbReference type="PANTHER" id="PTHR24422:SF21">
    <property type="entry name" value="CHEMOTAXIS PROTEIN METHYLTRANSFERASE 1"/>
    <property type="match status" value="1"/>
</dbReference>
<feature type="binding site" evidence="6">
    <location>
        <position position="81"/>
    </location>
    <ligand>
        <name>S-adenosyl-L-methionine</name>
        <dbReference type="ChEBI" id="CHEBI:59789"/>
    </ligand>
</feature>
<evidence type="ECO:0000256" key="2">
    <source>
        <dbReference type="ARBA" id="ARBA00022603"/>
    </source>
</evidence>
<gene>
    <name evidence="8" type="ORF">DIZ80_04410</name>
</gene>
<comment type="caution">
    <text evidence="8">The sequence shown here is derived from an EMBL/GenBank/DDBJ whole genome shotgun (WGS) entry which is preliminary data.</text>
</comment>
<proteinExistence type="predicted"/>
<organism evidence="8 9">
    <name type="scientific">endosymbiont of Galathealinum brachiosum</name>
    <dbReference type="NCBI Taxonomy" id="2200906"/>
    <lineage>
        <taxon>Bacteria</taxon>
        <taxon>Pseudomonadati</taxon>
        <taxon>Pseudomonadota</taxon>
        <taxon>Gammaproteobacteria</taxon>
        <taxon>sulfur-oxidizing symbionts</taxon>
    </lineage>
</organism>
<evidence type="ECO:0000259" key="7">
    <source>
        <dbReference type="PROSITE" id="PS50123"/>
    </source>
</evidence>
<dbReference type="CDD" id="cd02440">
    <property type="entry name" value="AdoMet_MTases"/>
    <property type="match status" value="1"/>
</dbReference>
<accession>A0A370DKN9</accession>
<dbReference type="Pfam" id="PF03705">
    <property type="entry name" value="CheR_N"/>
    <property type="match status" value="1"/>
</dbReference>
<dbReference type="InterPro" id="IPR022641">
    <property type="entry name" value="CheR_N"/>
</dbReference>
<feature type="binding site" evidence="6">
    <location>
        <begin position="198"/>
        <end position="199"/>
    </location>
    <ligand>
        <name>S-adenosyl-L-methionine</name>
        <dbReference type="ChEBI" id="CHEBI:59789"/>
    </ligand>
</feature>
<dbReference type="SMART" id="SM00138">
    <property type="entry name" value="MeTrc"/>
    <property type="match status" value="1"/>
</dbReference>
<dbReference type="Gene3D" id="3.40.50.150">
    <property type="entry name" value="Vaccinia Virus protein VP39"/>
    <property type="match status" value="1"/>
</dbReference>
<protein>
    <recommendedName>
        <fullName evidence="5">Chemotaxis protein methyltransferase</fullName>
        <ecNumber evidence="5">2.1.1.80</ecNumber>
    </recommendedName>
</protein>
<feature type="binding site" evidence="6">
    <location>
        <begin position="215"/>
        <end position="216"/>
    </location>
    <ligand>
        <name>S-adenosyl-L-methionine</name>
        <dbReference type="ChEBI" id="CHEBI:59789"/>
    </ligand>
</feature>
<dbReference type="PRINTS" id="PR00996">
    <property type="entry name" value="CHERMTFRASE"/>
</dbReference>
<sequence length="274" mass="31286">MTASFSPDEYKNFQIFLEKACGIVLGENKHYLVSSRLNRLMKDNNIPTLQELVNTLNKSMSSALRTKVIEAMTTNETLWFRDTYPFQVLSQTIYEEYKSQKKNSIRIWSAACSSGQEPYSISMITDEYSKKTPGFRVDVTATDISQEILTAAKLAKYDALALARGLSEERKRQYFSPVGDQWQVNANIRSRVNFREVNLLQSYASLGKFDAIFCRNVLIYFSAESKTDILNRMADSLNPRGFLMLGASESIAQYCDRFEMVRASTGVVYRLKGY</sequence>
<keyword evidence="2 5" id="KW-0489">Methyltransferase</keyword>
<dbReference type="InterPro" id="IPR029063">
    <property type="entry name" value="SAM-dependent_MTases_sf"/>
</dbReference>
<dbReference type="Pfam" id="PF01739">
    <property type="entry name" value="CheR"/>
    <property type="match status" value="1"/>
</dbReference>
<keyword evidence="3 5" id="KW-0808">Transferase</keyword>
<dbReference type="PIRSF" id="PIRSF000410">
    <property type="entry name" value="CheR"/>
    <property type="match status" value="1"/>
</dbReference>
<reference evidence="8 9" key="1">
    <citation type="journal article" date="2018" name="ISME J.">
        <title>Endosymbiont genomes yield clues of tubeworm success.</title>
        <authorList>
            <person name="Li Y."/>
            <person name="Liles M.R."/>
            <person name="Halanych K.M."/>
        </authorList>
    </citation>
    <scope>NUCLEOTIDE SEQUENCE [LARGE SCALE GENOMIC DNA]</scope>
    <source>
        <strain evidence="8">A1464</strain>
    </source>
</reference>
<evidence type="ECO:0000313" key="9">
    <source>
        <dbReference type="Proteomes" id="UP000254266"/>
    </source>
</evidence>
<keyword evidence="4 5" id="KW-0949">S-adenosyl-L-methionine</keyword>
<name>A0A370DKN9_9GAMM</name>
<dbReference type="EC" id="2.1.1.80" evidence="5"/>
<evidence type="ECO:0000256" key="4">
    <source>
        <dbReference type="ARBA" id="ARBA00022691"/>
    </source>
</evidence>
<feature type="binding site" evidence="6">
    <location>
        <position position="75"/>
    </location>
    <ligand>
        <name>S-adenosyl-L-methionine</name>
        <dbReference type="ChEBI" id="CHEBI:59789"/>
    </ligand>
</feature>
<dbReference type="GO" id="GO:0008983">
    <property type="term" value="F:protein-glutamate O-methyltransferase activity"/>
    <property type="evidence" value="ECO:0007669"/>
    <property type="project" value="UniProtKB-EC"/>
</dbReference>
<evidence type="ECO:0000256" key="3">
    <source>
        <dbReference type="ARBA" id="ARBA00022679"/>
    </source>
</evidence>
<dbReference type="PANTHER" id="PTHR24422">
    <property type="entry name" value="CHEMOTAXIS PROTEIN METHYLTRANSFERASE"/>
    <property type="match status" value="1"/>
</dbReference>
<feature type="domain" description="CheR-type methyltransferase" evidence="7">
    <location>
        <begin position="1"/>
        <end position="274"/>
    </location>
</feature>
<dbReference type="InterPro" id="IPR022642">
    <property type="entry name" value="CheR_C"/>
</dbReference>
<dbReference type="PROSITE" id="PS50123">
    <property type="entry name" value="CHER"/>
    <property type="match status" value="1"/>
</dbReference>
<dbReference type="InterPro" id="IPR050903">
    <property type="entry name" value="Bact_Chemotaxis_MeTrfase"/>
</dbReference>
<dbReference type="SUPFAM" id="SSF53335">
    <property type="entry name" value="S-adenosyl-L-methionine-dependent methyltransferases"/>
    <property type="match status" value="1"/>
</dbReference>
<comment type="function">
    <text evidence="5">Methylation of the membrane-bound methyl-accepting chemotaxis proteins (MCP) to form gamma-glutamyl methyl ester residues in MCP.</text>
</comment>
<feature type="binding site" evidence="6">
    <location>
        <position position="143"/>
    </location>
    <ligand>
        <name>S-adenosyl-L-methionine</name>
        <dbReference type="ChEBI" id="CHEBI:59789"/>
    </ligand>
</feature>
<dbReference type="InterPro" id="IPR036804">
    <property type="entry name" value="CheR_N_sf"/>
</dbReference>
<dbReference type="SUPFAM" id="SSF47757">
    <property type="entry name" value="Chemotaxis receptor methyltransferase CheR, N-terminal domain"/>
    <property type="match status" value="1"/>
</dbReference>
<dbReference type="InterPro" id="IPR000780">
    <property type="entry name" value="CheR_MeTrfase"/>
</dbReference>
<evidence type="ECO:0000256" key="5">
    <source>
        <dbReference type="PIRNR" id="PIRNR000410"/>
    </source>
</evidence>
<feature type="binding site" evidence="6">
    <location>
        <position position="117"/>
    </location>
    <ligand>
        <name>S-adenosyl-L-methionine</name>
        <dbReference type="ChEBI" id="CHEBI:59789"/>
    </ligand>
</feature>
<dbReference type="Proteomes" id="UP000254266">
    <property type="component" value="Unassembled WGS sequence"/>
</dbReference>
<evidence type="ECO:0000313" key="8">
    <source>
        <dbReference type="EMBL" id="RDH84716.1"/>
    </source>
</evidence>
<evidence type="ECO:0000256" key="6">
    <source>
        <dbReference type="PIRSR" id="PIRSR000410-1"/>
    </source>
</evidence>